<organism evidence="4 5">
    <name type="scientific">Myroides odoratimimus</name>
    <dbReference type="NCBI Taxonomy" id="76832"/>
    <lineage>
        <taxon>Bacteria</taxon>
        <taxon>Pseudomonadati</taxon>
        <taxon>Bacteroidota</taxon>
        <taxon>Flavobacteriia</taxon>
        <taxon>Flavobacteriales</taxon>
        <taxon>Flavobacteriaceae</taxon>
        <taxon>Myroides</taxon>
    </lineage>
</organism>
<dbReference type="EMBL" id="CP013690">
    <property type="protein sequence ID" value="ALU27088.1"/>
    <property type="molecule type" value="Genomic_DNA"/>
</dbReference>
<gene>
    <name evidence="4" type="ORF">AS202_13400</name>
</gene>
<evidence type="ECO:0000259" key="3">
    <source>
        <dbReference type="Pfam" id="PF14302"/>
    </source>
</evidence>
<sequence>MKKILLLAAVVGLSFTSCKKDGESGTTAPAVEPTEQTTTPTESTEATPKEELGNVTYTIASKLVDCTGVAPMKCMQYKEEGSDEWLNMYGGIEGFNYEEGYEYVIEVKREKIENPPADASSIKYILVKEISKTKK</sequence>
<feature type="compositionally biased region" description="Low complexity" evidence="1">
    <location>
        <begin position="26"/>
        <end position="46"/>
    </location>
</feature>
<name>A0AAI8G5T3_9FLAO</name>
<dbReference type="Proteomes" id="UP000069030">
    <property type="component" value="Chromosome"/>
</dbReference>
<keyword evidence="2" id="KW-0732">Signal</keyword>
<dbReference type="RefSeq" id="WP_006265180.1">
    <property type="nucleotide sequence ID" value="NZ_CP013690.1"/>
</dbReference>
<feature type="signal peptide" evidence="2">
    <location>
        <begin position="1"/>
        <end position="19"/>
    </location>
</feature>
<evidence type="ECO:0000256" key="1">
    <source>
        <dbReference type="SAM" id="MobiDB-lite"/>
    </source>
</evidence>
<dbReference type="GeneID" id="66975715"/>
<feature type="domain" description="DUF4377" evidence="3">
    <location>
        <begin position="58"/>
        <end position="132"/>
    </location>
</feature>
<feature type="chain" id="PRO_5042535141" description="DUF4377 domain-containing protein" evidence="2">
    <location>
        <begin position="20"/>
        <end position="135"/>
    </location>
</feature>
<dbReference type="PROSITE" id="PS51257">
    <property type="entry name" value="PROKAR_LIPOPROTEIN"/>
    <property type="match status" value="1"/>
</dbReference>
<evidence type="ECO:0000313" key="4">
    <source>
        <dbReference type="EMBL" id="ALU27088.1"/>
    </source>
</evidence>
<dbReference type="Pfam" id="PF14302">
    <property type="entry name" value="DUF4377"/>
    <property type="match status" value="1"/>
</dbReference>
<protein>
    <recommendedName>
        <fullName evidence="3">DUF4377 domain-containing protein</fullName>
    </recommendedName>
</protein>
<evidence type="ECO:0000256" key="2">
    <source>
        <dbReference type="SAM" id="SignalP"/>
    </source>
</evidence>
<dbReference type="KEGG" id="mod:AS202_13400"/>
<proteinExistence type="predicted"/>
<reference evidence="4 5" key="1">
    <citation type="journal article" date="2016" name="J. Zhejiang Univ. Sci. B">
        <title>Antibiotic resistance mechanisms of Myroides sp.</title>
        <authorList>
            <person name="Hu S."/>
            <person name="Yuan S."/>
            <person name="Qu H."/>
            <person name="Jiang T."/>
            <person name="Zhou Y."/>
            <person name="Wang M."/>
            <person name="Ming D."/>
        </authorList>
    </citation>
    <scope>NUCLEOTIDE SEQUENCE [LARGE SCALE GENOMIC DNA]</scope>
    <source>
        <strain evidence="4 5">PR63039</strain>
    </source>
</reference>
<evidence type="ECO:0000313" key="5">
    <source>
        <dbReference type="Proteomes" id="UP000069030"/>
    </source>
</evidence>
<feature type="region of interest" description="Disordered" evidence="1">
    <location>
        <begin position="20"/>
        <end position="51"/>
    </location>
</feature>
<dbReference type="AlphaFoldDB" id="A0AAI8G5T3"/>
<dbReference type="InterPro" id="IPR025485">
    <property type="entry name" value="DUF4377"/>
</dbReference>
<accession>A0AAI8G5T3</accession>